<reference evidence="3 4" key="1">
    <citation type="submission" date="2018-07" db="EMBL/GenBank/DDBJ databases">
        <title>Genomic Encyclopedia of Type Strains, Phase III (KMG-III): the genomes of soil and plant-associated and newly described type strains.</title>
        <authorList>
            <person name="Whitman W."/>
        </authorList>
    </citation>
    <scope>NUCLEOTIDE SEQUENCE [LARGE SCALE GENOMIC DNA]</scope>
    <source>
        <strain evidence="3 4">CECT 8236</strain>
    </source>
</reference>
<dbReference type="AlphaFoldDB" id="A0A3D9IQ20"/>
<dbReference type="OrthoDB" id="9802525at2"/>
<name>A0A3D9IQ20_9BACL</name>
<organism evidence="3 4">
    <name type="scientific">Cohnella lupini</name>
    <dbReference type="NCBI Taxonomy" id="1294267"/>
    <lineage>
        <taxon>Bacteria</taxon>
        <taxon>Bacillati</taxon>
        <taxon>Bacillota</taxon>
        <taxon>Bacilli</taxon>
        <taxon>Bacillales</taxon>
        <taxon>Paenibacillaceae</taxon>
        <taxon>Cohnella</taxon>
    </lineage>
</organism>
<evidence type="ECO:0000259" key="1">
    <source>
        <dbReference type="Pfam" id="PF00534"/>
    </source>
</evidence>
<evidence type="ECO:0000313" key="4">
    <source>
        <dbReference type="Proteomes" id="UP000256869"/>
    </source>
</evidence>
<dbReference type="CDD" id="cd03814">
    <property type="entry name" value="GT4-like"/>
    <property type="match status" value="1"/>
</dbReference>
<dbReference type="Pfam" id="PF00534">
    <property type="entry name" value="Glycos_transf_1"/>
    <property type="match status" value="1"/>
</dbReference>
<protein>
    <submittedName>
        <fullName evidence="3">Glycosyltransferase involved in cell wall biosynthesis</fullName>
    </submittedName>
</protein>
<dbReference type="Gene3D" id="3.40.50.2000">
    <property type="entry name" value="Glycogen Phosphorylase B"/>
    <property type="match status" value="2"/>
</dbReference>
<dbReference type="PANTHER" id="PTHR45947:SF3">
    <property type="entry name" value="SULFOQUINOVOSYL TRANSFERASE SQD2"/>
    <property type="match status" value="1"/>
</dbReference>
<evidence type="ECO:0000313" key="3">
    <source>
        <dbReference type="EMBL" id="RED63797.1"/>
    </source>
</evidence>
<comment type="caution">
    <text evidence="3">The sequence shown here is derived from an EMBL/GenBank/DDBJ whole genome shotgun (WGS) entry which is preliminary data.</text>
</comment>
<dbReference type="PANTHER" id="PTHR45947">
    <property type="entry name" value="SULFOQUINOVOSYL TRANSFERASE SQD2"/>
    <property type="match status" value="1"/>
</dbReference>
<dbReference type="GO" id="GO:0016758">
    <property type="term" value="F:hexosyltransferase activity"/>
    <property type="evidence" value="ECO:0007669"/>
    <property type="project" value="TreeGrafter"/>
</dbReference>
<dbReference type="InterPro" id="IPR001296">
    <property type="entry name" value="Glyco_trans_1"/>
</dbReference>
<dbReference type="InterPro" id="IPR050194">
    <property type="entry name" value="Glycosyltransferase_grp1"/>
</dbReference>
<keyword evidence="3" id="KW-0808">Transferase</keyword>
<keyword evidence="4" id="KW-1185">Reference proteome</keyword>
<dbReference type="SUPFAM" id="SSF53756">
    <property type="entry name" value="UDP-Glycosyltransferase/glycogen phosphorylase"/>
    <property type="match status" value="1"/>
</dbReference>
<dbReference type="EMBL" id="QRDY01000003">
    <property type="protein sequence ID" value="RED63797.1"/>
    <property type="molecule type" value="Genomic_DNA"/>
</dbReference>
<feature type="domain" description="Glycosyl transferase family 1" evidence="1">
    <location>
        <begin position="196"/>
        <end position="354"/>
    </location>
</feature>
<evidence type="ECO:0000259" key="2">
    <source>
        <dbReference type="Pfam" id="PF13439"/>
    </source>
</evidence>
<feature type="domain" description="Glycosyltransferase subfamily 4-like N-terminal" evidence="2">
    <location>
        <begin position="17"/>
        <end position="183"/>
    </location>
</feature>
<dbReference type="InterPro" id="IPR028098">
    <property type="entry name" value="Glyco_trans_4-like_N"/>
</dbReference>
<dbReference type="Proteomes" id="UP000256869">
    <property type="component" value="Unassembled WGS sequence"/>
</dbReference>
<dbReference type="RefSeq" id="WP_115991915.1">
    <property type="nucleotide sequence ID" value="NZ_QRDY01000003.1"/>
</dbReference>
<gene>
    <name evidence="3" type="ORF">DFP95_10336</name>
</gene>
<accession>A0A3D9IQ20</accession>
<dbReference type="Pfam" id="PF13439">
    <property type="entry name" value="Glyco_transf_4"/>
    <property type="match status" value="1"/>
</dbReference>
<proteinExistence type="predicted"/>
<sequence length="390" mass="43198">MAGMRLALFTDTYYPEVNGVAKTLERWINHLRSQGVECMVFAPSRPRKEKTVTEVAERLTSLPFFLYPECRLAVPQTGSIERKLLGFKPTVIHVATPFGTGVAGRHLAIKHGIPLVASHHTHFVRYLPFYNLQWMGKLLWRYLHWFHRPCSRIYVPSRSVMEECRKDGWDKLEIWSRGVDTGRFHPEVDREALLLQAGLPSSKFVVLYAGRMAPEKQTEVAVDAVSLFASRTGMDVELIVAGDGPAASEIKALTLRRGVSTQFLGAISQERLQQWMAASDVLLFPSATETFGNVVLEAMACGLPVVGAAGGAVPDTIRDGENGLLCAPGDADAFAGKLELLHGDPSLRARLSAAGVLEAKERSWDEVFRRLQLSIEFSIEESAKTFFATN</sequence>